<dbReference type="InterPro" id="IPR021109">
    <property type="entry name" value="Peptidase_aspartic_dom_sf"/>
</dbReference>
<feature type="region of interest" description="Disordered" evidence="2">
    <location>
        <begin position="494"/>
        <end position="513"/>
    </location>
</feature>
<dbReference type="AlphaFoldDB" id="A0A7J6NAT8"/>
<reference evidence="4 5" key="1">
    <citation type="submission" date="2020-04" db="EMBL/GenBank/DDBJ databases">
        <title>Perkinsus olseni comparative genomics.</title>
        <authorList>
            <person name="Bogema D.R."/>
        </authorList>
    </citation>
    <scope>NUCLEOTIDE SEQUENCE [LARGE SCALE GENOMIC DNA]</scope>
    <source>
        <strain evidence="4">00978-12</strain>
    </source>
</reference>
<dbReference type="InterPro" id="IPR033121">
    <property type="entry name" value="PEPTIDASE_A1"/>
</dbReference>
<evidence type="ECO:0000256" key="2">
    <source>
        <dbReference type="SAM" id="MobiDB-lite"/>
    </source>
</evidence>
<dbReference type="PROSITE" id="PS51767">
    <property type="entry name" value="PEPTIDASE_A1"/>
    <property type="match status" value="1"/>
</dbReference>
<organism evidence="4 5">
    <name type="scientific">Perkinsus olseni</name>
    <name type="common">Perkinsus atlanticus</name>
    <dbReference type="NCBI Taxonomy" id="32597"/>
    <lineage>
        <taxon>Eukaryota</taxon>
        <taxon>Sar</taxon>
        <taxon>Alveolata</taxon>
        <taxon>Perkinsozoa</taxon>
        <taxon>Perkinsea</taxon>
        <taxon>Perkinsida</taxon>
        <taxon>Perkinsidae</taxon>
        <taxon>Perkinsus</taxon>
    </lineage>
</organism>
<dbReference type="Proteomes" id="UP000541610">
    <property type="component" value="Unassembled WGS sequence"/>
</dbReference>
<evidence type="ECO:0000259" key="3">
    <source>
        <dbReference type="PROSITE" id="PS51767"/>
    </source>
</evidence>
<dbReference type="SUPFAM" id="SSF50630">
    <property type="entry name" value="Acid proteases"/>
    <property type="match status" value="1"/>
</dbReference>
<accession>A0A7J6NAT8</accession>
<feature type="domain" description="Peptidase A1" evidence="3">
    <location>
        <begin position="1"/>
        <end position="255"/>
    </location>
</feature>
<name>A0A7J6NAT8_PEROL</name>
<dbReference type="Gene3D" id="2.40.70.10">
    <property type="entry name" value="Acid Proteases"/>
    <property type="match status" value="1"/>
</dbReference>
<feature type="coiled-coil region" evidence="1">
    <location>
        <begin position="603"/>
        <end position="666"/>
    </location>
</feature>
<dbReference type="EMBL" id="JABANP010000553">
    <property type="protein sequence ID" value="KAF4681002.1"/>
    <property type="molecule type" value="Genomic_DNA"/>
</dbReference>
<feature type="coiled-coil region" evidence="1">
    <location>
        <begin position="430"/>
        <end position="485"/>
    </location>
</feature>
<evidence type="ECO:0000313" key="4">
    <source>
        <dbReference type="EMBL" id="KAF4681002.1"/>
    </source>
</evidence>
<evidence type="ECO:0000256" key="1">
    <source>
        <dbReference type="SAM" id="Coils"/>
    </source>
</evidence>
<protein>
    <recommendedName>
        <fullName evidence="3">Peptidase A1 domain-containing protein</fullName>
    </recommendedName>
</protein>
<comment type="caution">
    <text evidence="4">The sequence shown here is derived from an EMBL/GenBank/DDBJ whole genome shotgun (WGS) entry which is preliminary data.</text>
</comment>
<proteinExistence type="predicted"/>
<dbReference type="OrthoDB" id="10427191at2759"/>
<feature type="compositionally biased region" description="Basic and acidic residues" evidence="2">
    <location>
        <begin position="494"/>
        <end position="506"/>
    </location>
</feature>
<sequence length="808" mass="88843">MIGSSRIDDGQQPFATLGLSIPSSKPITEAAMPPLLSQLVSAGAISETAFSVRVSEFGVGITGQLILGESAAKRQDTKFFPLTNVSWSAALFAIPASGVKVQSTPRGGQVRELSMKRDSLPVAIDTGCDVTTVPKEVFSMIWATIASTFGYQHVASRPSTLHPTSFHHLYARIDPKGWIWLRRTMTEYLPLVIVQGAAGSTFEVDLRYHSNLCVKEWCRLLISTGGSPDAFILGGPFLAQHDVYVNLDRKEIGITTPDRPVVKQFASHESWDQMRAPPCGRRAQSCSTVATRRCIKRPVRKQTASPLESQEKEGQGIQSGSTYGYPGGPPGTSSDLHGVPSMISSPASTPGGRRAPRRSRRSLEPLVPSFVQPPSSEPPLRSSSTSILRRDDGTAASDSSITLELHNQLALTRSRCQELEHAEKIQSADISSLRASNMALRAEVNSAQRQVAMSDEEVRSLRKRLDSTSRSLADLKAATAALEAQNSVLLRSRSEDVERTLQEDRMTSTSDRPVAAMQSGVQTDPLDDQESRQLRIIDDLKRKLVDHQERESKLEMSVRQEDGVPLEYVIRFWPGIDFLNRHAAAVSDGEGSGDGGELWLKVLAHLDGRIRELEEENRTFRNREDRVRRLQRTAACKVDGTTVKTLNELQQQLRIKSDLIESLVKRQANTSFVDAELNRGDQKSLRALLLQPVTDEDADSDSSIPRLIEFASMLTYERDRRRQLEALLEEQIAATGCATAECDSLKASEACLLADFRSLASQALGIVRCVEGTHRPQVTSLSVGGSREGDLDLSVAQRTSLKVKWLEA</sequence>
<evidence type="ECO:0000313" key="5">
    <source>
        <dbReference type="Proteomes" id="UP000541610"/>
    </source>
</evidence>
<feature type="region of interest" description="Disordered" evidence="2">
    <location>
        <begin position="297"/>
        <end position="399"/>
    </location>
</feature>
<gene>
    <name evidence="4" type="ORF">FOZ60_012735</name>
</gene>
<keyword evidence="1" id="KW-0175">Coiled coil</keyword>
<dbReference type="Pfam" id="PF00026">
    <property type="entry name" value="Asp"/>
    <property type="match status" value="1"/>
</dbReference>